<dbReference type="SUPFAM" id="SSF54675">
    <property type="entry name" value="Nicotinate/Quinolinate PRTase N-terminal domain-like"/>
    <property type="match status" value="1"/>
</dbReference>
<keyword evidence="6" id="KW-0662">Pyridine nucleotide biosynthesis</keyword>
<evidence type="ECO:0000256" key="3">
    <source>
        <dbReference type="ARBA" id="ARBA00009400"/>
    </source>
</evidence>
<dbReference type="NCBIfam" id="TIGR00078">
    <property type="entry name" value="nadC"/>
    <property type="match status" value="1"/>
</dbReference>
<dbReference type="FunFam" id="3.20.20.70:FF:000030">
    <property type="entry name" value="Nicotinate-nucleotide pyrophosphorylase, carboxylating"/>
    <property type="match status" value="1"/>
</dbReference>
<dbReference type="SUPFAM" id="SSF51690">
    <property type="entry name" value="Nicotinate/Quinolinate PRTase C-terminal domain-like"/>
    <property type="match status" value="1"/>
</dbReference>
<feature type="domain" description="Quinolinate phosphoribosyl transferase C-terminal" evidence="13">
    <location>
        <begin position="121"/>
        <end position="285"/>
    </location>
</feature>
<evidence type="ECO:0000256" key="11">
    <source>
        <dbReference type="ARBA" id="ARBA00069173"/>
    </source>
</evidence>
<evidence type="ECO:0000256" key="5">
    <source>
        <dbReference type="ARBA" id="ARBA00011944"/>
    </source>
</evidence>
<evidence type="ECO:0000313" key="15">
    <source>
        <dbReference type="EMBL" id="AJD47411.1"/>
    </source>
</evidence>
<evidence type="ECO:0000259" key="13">
    <source>
        <dbReference type="Pfam" id="PF01729"/>
    </source>
</evidence>
<keyword evidence="16" id="KW-1185">Reference proteome</keyword>
<dbReference type="OrthoDB" id="9782546at2"/>
<dbReference type="RefSeq" id="WP_008739588.1">
    <property type="nucleotide sequence ID" value="NZ_CP004387.1"/>
</dbReference>
<evidence type="ECO:0000313" key="16">
    <source>
        <dbReference type="Proteomes" id="UP000006764"/>
    </source>
</evidence>
<dbReference type="Pfam" id="PF02749">
    <property type="entry name" value="QRPTase_N"/>
    <property type="match status" value="1"/>
</dbReference>
<dbReference type="GO" id="GO:0009435">
    <property type="term" value="P:NAD+ biosynthetic process"/>
    <property type="evidence" value="ECO:0007669"/>
    <property type="project" value="UniProtKB-UniPathway"/>
</dbReference>
<dbReference type="InterPro" id="IPR002638">
    <property type="entry name" value="Quinolinate_PRibosylTrfase_C"/>
</dbReference>
<dbReference type="InterPro" id="IPR037128">
    <property type="entry name" value="Quinolinate_PRibosylTase_N_sf"/>
</dbReference>
<name>A0A0B4XK02_9GAMM</name>
<dbReference type="Gene3D" id="3.90.1170.20">
    <property type="entry name" value="Quinolinate phosphoribosyl transferase, N-terminal domain"/>
    <property type="match status" value="1"/>
</dbReference>
<dbReference type="Gene3D" id="3.20.20.70">
    <property type="entry name" value="Aldolase class I"/>
    <property type="match status" value="1"/>
</dbReference>
<dbReference type="STRING" id="391936.S7S_04955"/>
<evidence type="ECO:0000256" key="8">
    <source>
        <dbReference type="ARBA" id="ARBA00022679"/>
    </source>
</evidence>
<dbReference type="EMBL" id="CP004387">
    <property type="protein sequence ID" value="AJD47411.1"/>
    <property type="molecule type" value="Genomic_DNA"/>
</dbReference>
<dbReference type="InterPro" id="IPR004393">
    <property type="entry name" value="NadC"/>
</dbReference>
<dbReference type="EC" id="2.4.2.19" evidence="5"/>
<gene>
    <name evidence="15" type="ORF">S7S_04955</name>
</gene>
<dbReference type="PANTHER" id="PTHR32179">
    <property type="entry name" value="NICOTINATE-NUCLEOTIDE PYROPHOSPHORYLASE [CARBOXYLATING]"/>
    <property type="match status" value="1"/>
</dbReference>
<evidence type="ECO:0000259" key="14">
    <source>
        <dbReference type="Pfam" id="PF02749"/>
    </source>
</evidence>
<evidence type="ECO:0000256" key="2">
    <source>
        <dbReference type="ARBA" id="ARBA00004893"/>
    </source>
</evidence>
<dbReference type="GO" id="GO:0034213">
    <property type="term" value="P:quinolinate catabolic process"/>
    <property type="evidence" value="ECO:0007669"/>
    <property type="project" value="TreeGrafter"/>
</dbReference>
<dbReference type="PIRSF" id="PIRSF006250">
    <property type="entry name" value="NadC_ModD"/>
    <property type="match status" value="1"/>
</dbReference>
<protein>
    <recommendedName>
        <fullName evidence="11">Probable nicotinate-nucleotide pyrophosphorylase [carboxylating]</fullName>
        <ecNumber evidence="5">2.4.2.19</ecNumber>
    </recommendedName>
    <alternativeName>
        <fullName evidence="9">Quinolinate phosphoribosyltransferase [decarboxylating]</fullName>
    </alternativeName>
</protein>
<keyword evidence="7 12" id="KW-0328">Glycosyltransferase</keyword>
<evidence type="ECO:0000256" key="9">
    <source>
        <dbReference type="ARBA" id="ARBA00033102"/>
    </source>
</evidence>
<dbReference type="InterPro" id="IPR013785">
    <property type="entry name" value="Aldolase_TIM"/>
</dbReference>
<comment type="pathway">
    <text evidence="2">Cofactor biosynthesis; NAD(+) biosynthesis; nicotinate D-ribonucleotide from quinolinate: step 1/1.</text>
</comment>
<dbReference type="InterPro" id="IPR036068">
    <property type="entry name" value="Nicotinate_pribotase-like_C"/>
</dbReference>
<feature type="domain" description="Quinolinate phosphoribosyl transferase N-terminal" evidence="14">
    <location>
        <begin position="35"/>
        <end position="119"/>
    </location>
</feature>
<dbReference type="Proteomes" id="UP000006764">
    <property type="component" value="Chromosome"/>
</dbReference>
<evidence type="ECO:0000256" key="4">
    <source>
        <dbReference type="ARBA" id="ARBA00011218"/>
    </source>
</evidence>
<proteinExistence type="inferred from homology"/>
<sequence length="288" mass="30949">MTDPVTPRPELPEWARADLPGQVAAALAEDVGSGDITAELIPVETDASARVITREDMVLCGTAWVNEVFNQLGGQVSVAWQHQDGDRVTAGDTLFTLQGRTRTLLTGERTALNFLQTLSAVATSARHYADKVAGTGVTLLDTRKTLPGLRTAQKYAVLCGGCANHRIGLYDAFLLKENHIAAHGSIAAAVAQARALYPQRWIEVEVETFEELDQALTSGCDMIMLDNFSLDDMREAVRRVDGRAKLEASGGITDETLLAVAQTGVDYISIGGLTKHVQAIDLSMRVTG</sequence>
<dbReference type="GO" id="GO:0004514">
    <property type="term" value="F:nicotinate-nucleotide diphosphorylase (carboxylating) activity"/>
    <property type="evidence" value="ECO:0007669"/>
    <property type="project" value="UniProtKB-EC"/>
</dbReference>
<comment type="function">
    <text evidence="1">Involved in the catabolism of quinolinic acid (QA).</text>
</comment>
<evidence type="ECO:0000256" key="12">
    <source>
        <dbReference type="PIRNR" id="PIRNR006250"/>
    </source>
</evidence>
<evidence type="ECO:0000256" key="10">
    <source>
        <dbReference type="ARBA" id="ARBA00047445"/>
    </source>
</evidence>
<dbReference type="InterPro" id="IPR027277">
    <property type="entry name" value="NadC/ModD"/>
</dbReference>
<dbReference type="HOGENOM" id="CLU_039622_0_3_6"/>
<accession>A0A0B4XK02</accession>
<dbReference type="CDD" id="cd01572">
    <property type="entry name" value="QPRTase"/>
    <property type="match status" value="1"/>
</dbReference>
<comment type="catalytic activity">
    <reaction evidence="10">
        <text>nicotinate beta-D-ribonucleotide + CO2 + diphosphate = quinolinate + 5-phospho-alpha-D-ribose 1-diphosphate + 2 H(+)</text>
        <dbReference type="Rhea" id="RHEA:12733"/>
        <dbReference type="ChEBI" id="CHEBI:15378"/>
        <dbReference type="ChEBI" id="CHEBI:16526"/>
        <dbReference type="ChEBI" id="CHEBI:29959"/>
        <dbReference type="ChEBI" id="CHEBI:33019"/>
        <dbReference type="ChEBI" id="CHEBI:57502"/>
        <dbReference type="ChEBI" id="CHEBI:58017"/>
        <dbReference type="EC" id="2.4.2.19"/>
    </reaction>
</comment>
<evidence type="ECO:0000256" key="7">
    <source>
        <dbReference type="ARBA" id="ARBA00022676"/>
    </source>
</evidence>
<dbReference type="AlphaFoldDB" id="A0A0B4XK02"/>
<evidence type="ECO:0000256" key="6">
    <source>
        <dbReference type="ARBA" id="ARBA00022642"/>
    </source>
</evidence>
<evidence type="ECO:0000256" key="1">
    <source>
        <dbReference type="ARBA" id="ARBA00003237"/>
    </source>
</evidence>
<dbReference type="KEGG" id="apac:S7S_04955"/>
<comment type="similarity">
    <text evidence="3 12">Belongs to the NadC/ModD family.</text>
</comment>
<dbReference type="PANTHER" id="PTHR32179:SF3">
    <property type="entry name" value="NICOTINATE-NUCLEOTIDE PYROPHOSPHORYLASE [CARBOXYLATING]"/>
    <property type="match status" value="1"/>
</dbReference>
<dbReference type="UniPathway" id="UPA00253">
    <property type="reaction ID" value="UER00331"/>
</dbReference>
<dbReference type="GO" id="GO:0005737">
    <property type="term" value="C:cytoplasm"/>
    <property type="evidence" value="ECO:0007669"/>
    <property type="project" value="TreeGrafter"/>
</dbReference>
<dbReference type="FunFam" id="3.90.1170.20:FF:000001">
    <property type="entry name" value="Nicotinate-nucleotide diphosphorylase (Carboxylating)"/>
    <property type="match status" value="1"/>
</dbReference>
<dbReference type="Pfam" id="PF01729">
    <property type="entry name" value="QRPTase_C"/>
    <property type="match status" value="1"/>
</dbReference>
<comment type="subunit">
    <text evidence="4">Hexamer formed by 3 homodimers.</text>
</comment>
<organism evidence="15 16">
    <name type="scientific">Isoalcanivorax pacificus W11-5</name>
    <dbReference type="NCBI Taxonomy" id="391936"/>
    <lineage>
        <taxon>Bacteria</taxon>
        <taxon>Pseudomonadati</taxon>
        <taxon>Pseudomonadota</taxon>
        <taxon>Gammaproteobacteria</taxon>
        <taxon>Oceanospirillales</taxon>
        <taxon>Alcanivoracaceae</taxon>
        <taxon>Isoalcanivorax</taxon>
    </lineage>
</organism>
<reference evidence="15 16" key="1">
    <citation type="journal article" date="2012" name="J. Bacteriol.">
        <title>Genome sequence of an alkane-degrading bacterium, Alcanivorax pacificus type strain W11-5, isolated from deep sea sediment.</title>
        <authorList>
            <person name="Lai Q."/>
            <person name="Shao Z."/>
        </authorList>
    </citation>
    <scope>NUCLEOTIDE SEQUENCE [LARGE SCALE GENOMIC DNA]</scope>
    <source>
        <strain evidence="15 16">W11-5</strain>
    </source>
</reference>
<dbReference type="InterPro" id="IPR022412">
    <property type="entry name" value="Quinolinate_PRibosylTrfase_N"/>
</dbReference>
<keyword evidence="8 12" id="KW-0808">Transferase</keyword>